<evidence type="ECO:0000313" key="3">
    <source>
        <dbReference type="EMBL" id="QDL11294.1"/>
    </source>
</evidence>
<accession>A0A856MMG4</accession>
<gene>
    <name evidence="3" type="ORF">DP114_28405</name>
</gene>
<evidence type="ECO:0000313" key="4">
    <source>
        <dbReference type="Proteomes" id="UP000503129"/>
    </source>
</evidence>
<dbReference type="Proteomes" id="UP000503129">
    <property type="component" value="Chromosome"/>
</dbReference>
<dbReference type="KEGG" id="bsen:DP114_28405"/>
<dbReference type="InterPro" id="IPR011067">
    <property type="entry name" value="Plasmid_toxin/cell-grow_inhib"/>
</dbReference>
<dbReference type="EMBL" id="CP030118">
    <property type="protein sequence ID" value="QDL11294.1"/>
    <property type="molecule type" value="Genomic_DNA"/>
</dbReference>
<sequence>MALDKGDIVLVLFPFTHLSQTKLRPAVVLLENTSLNEVTLYFISSPNVDNLSSDEFALDSSEAEFSGTGLRVASIVRVTRIVTLQRQLIIRRLGKLGVNQIQTLNALIIQSFNLMS</sequence>
<name>A0A856MMG4_9CYAN</name>
<dbReference type="SUPFAM" id="SSF50118">
    <property type="entry name" value="Cell growth inhibitor/plasmid maintenance toxic component"/>
    <property type="match status" value="1"/>
</dbReference>
<keyword evidence="2" id="KW-1277">Toxin-antitoxin system</keyword>
<dbReference type="Gene3D" id="2.30.30.110">
    <property type="match status" value="1"/>
</dbReference>
<dbReference type="GO" id="GO:0003677">
    <property type="term" value="F:DNA binding"/>
    <property type="evidence" value="ECO:0007669"/>
    <property type="project" value="InterPro"/>
</dbReference>
<dbReference type="Pfam" id="PF02452">
    <property type="entry name" value="PemK_toxin"/>
    <property type="match status" value="1"/>
</dbReference>
<comment type="similarity">
    <text evidence="1">Belongs to the PemK/MazF family.</text>
</comment>
<evidence type="ECO:0000256" key="1">
    <source>
        <dbReference type="ARBA" id="ARBA00007521"/>
    </source>
</evidence>
<organism evidence="3 4">
    <name type="scientific">Brasilonema sennae CENA114</name>
    <dbReference type="NCBI Taxonomy" id="415709"/>
    <lineage>
        <taxon>Bacteria</taxon>
        <taxon>Bacillati</taxon>
        <taxon>Cyanobacteriota</taxon>
        <taxon>Cyanophyceae</taxon>
        <taxon>Nostocales</taxon>
        <taxon>Scytonemataceae</taxon>
        <taxon>Brasilonema</taxon>
        <taxon>Bromeliae group (in: Brasilonema)</taxon>
    </lineage>
</organism>
<keyword evidence="4" id="KW-1185">Reference proteome</keyword>
<dbReference type="InterPro" id="IPR003477">
    <property type="entry name" value="PemK-like"/>
</dbReference>
<protein>
    <submittedName>
        <fullName evidence="3">Type II toxin-antitoxin system PemK/MazF family toxin</fullName>
    </submittedName>
</protein>
<reference evidence="3 4" key="1">
    <citation type="submission" date="2018-06" db="EMBL/GenBank/DDBJ databases">
        <title>Comparative genomics of Brasilonema spp. strains.</title>
        <authorList>
            <person name="Alvarenga D.O."/>
            <person name="Fiore M.F."/>
            <person name="Varani A.M."/>
        </authorList>
    </citation>
    <scope>NUCLEOTIDE SEQUENCE [LARGE SCALE GENOMIC DNA]</scope>
    <source>
        <strain evidence="3 4">CENA114</strain>
    </source>
</reference>
<dbReference type="AlphaFoldDB" id="A0A856MMG4"/>
<evidence type="ECO:0000256" key="2">
    <source>
        <dbReference type="ARBA" id="ARBA00022649"/>
    </source>
</evidence>
<proteinExistence type="inferred from homology"/>
<dbReference type="RefSeq" id="WP_169266084.1">
    <property type="nucleotide sequence ID" value="NZ_CAWOXK010000001.1"/>
</dbReference>